<keyword evidence="3" id="KW-0997">Cell inner membrane</keyword>
<comment type="subcellular location">
    <subcellularLocation>
        <location evidence="1">Cell inner membrane</location>
        <topology evidence="1">Single-pass membrane protein</topology>
    </subcellularLocation>
</comment>
<proteinExistence type="predicted"/>
<dbReference type="PANTHER" id="PTHR30336:SF0">
    <property type="entry name" value="PROTEIN SANA"/>
    <property type="match status" value="1"/>
</dbReference>
<comment type="caution">
    <text evidence="9">The sequence shown here is derived from an EMBL/GenBank/DDBJ whole genome shotgun (WGS) entry which is preliminary data.</text>
</comment>
<evidence type="ECO:0000256" key="5">
    <source>
        <dbReference type="ARBA" id="ARBA00022989"/>
    </source>
</evidence>
<evidence type="ECO:0000256" key="2">
    <source>
        <dbReference type="ARBA" id="ARBA00022475"/>
    </source>
</evidence>
<sequence>MVTLAGLDRYVSYVAKDRVYTNIADIPHRPVALVLGTSKYIGKKINHFYPPRLDAAQSLFKHNKVQAVIVSGDNATRYYNEPQTMENDLVRAGVPRRYVVKDYAGFRTLDSVVRAKLIFGQDALTIVSQRFHCERAIYIARAIDIDALCLSADDAQGLGAMKIRLREVLARAKAVLDIYILNKQPKFLGELETVILKAPPPRSQYENP</sequence>
<gene>
    <name evidence="9" type="ORF">K6Y31_11130</name>
</gene>
<dbReference type="CDD" id="cd06259">
    <property type="entry name" value="YdcF-like"/>
    <property type="match status" value="1"/>
</dbReference>
<keyword evidence="4" id="KW-0812">Transmembrane</keyword>
<comment type="function">
    <text evidence="7">Participates in the barrier function of the cell envelope.</text>
</comment>
<evidence type="ECO:0000256" key="3">
    <source>
        <dbReference type="ARBA" id="ARBA00022519"/>
    </source>
</evidence>
<keyword evidence="6" id="KW-0472">Membrane</keyword>
<dbReference type="InterPro" id="IPR051599">
    <property type="entry name" value="Cell_Envelope_Assoc"/>
</dbReference>
<name>A0ABS8WCD1_9GAMM</name>
<evidence type="ECO:0000259" key="8">
    <source>
        <dbReference type="Pfam" id="PF02698"/>
    </source>
</evidence>
<evidence type="ECO:0000256" key="1">
    <source>
        <dbReference type="ARBA" id="ARBA00004377"/>
    </source>
</evidence>
<keyword evidence="10" id="KW-1185">Reference proteome</keyword>
<evidence type="ECO:0000256" key="4">
    <source>
        <dbReference type="ARBA" id="ARBA00022692"/>
    </source>
</evidence>
<dbReference type="Pfam" id="PF02698">
    <property type="entry name" value="DUF218"/>
    <property type="match status" value="1"/>
</dbReference>
<keyword evidence="2" id="KW-1003">Cell membrane</keyword>
<evidence type="ECO:0000256" key="7">
    <source>
        <dbReference type="ARBA" id="ARBA00037355"/>
    </source>
</evidence>
<evidence type="ECO:0000313" key="9">
    <source>
        <dbReference type="EMBL" id="MCE2595368.1"/>
    </source>
</evidence>
<keyword evidence="5" id="KW-1133">Transmembrane helix</keyword>
<evidence type="ECO:0000313" key="10">
    <source>
        <dbReference type="Proteomes" id="UP001201273"/>
    </source>
</evidence>
<dbReference type="PANTHER" id="PTHR30336">
    <property type="entry name" value="INNER MEMBRANE PROTEIN, PROBABLE PERMEASE"/>
    <property type="match status" value="1"/>
</dbReference>
<dbReference type="InterPro" id="IPR003848">
    <property type="entry name" value="DUF218"/>
</dbReference>
<feature type="domain" description="DUF218" evidence="8">
    <location>
        <begin position="31"/>
        <end position="169"/>
    </location>
</feature>
<organism evidence="9 10">
    <name type="scientific">Motilimonas cestriensis</name>
    <dbReference type="NCBI Taxonomy" id="2742685"/>
    <lineage>
        <taxon>Bacteria</taxon>
        <taxon>Pseudomonadati</taxon>
        <taxon>Pseudomonadota</taxon>
        <taxon>Gammaproteobacteria</taxon>
        <taxon>Alteromonadales</taxon>
        <taxon>Alteromonadales genera incertae sedis</taxon>
        <taxon>Motilimonas</taxon>
    </lineage>
</organism>
<accession>A0ABS8WCD1</accession>
<reference evidence="9 10" key="1">
    <citation type="journal article" date="2022" name="Environ. Microbiol. Rep.">
        <title>Eco-phylogenetic analyses reveal divergent evolution of vitamin B12 metabolism in the marine bacterial family 'Psychromonadaceae'.</title>
        <authorList>
            <person name="Jin X."/>
            <person name="Yang Y."/>
            <person name="Cao H."/>
            <person name="Gao B."/>
            <person name="Zhao Z."/>
        </authorList>
    </citation>
    <scope>NUCLEOTIDE SEQUENCE [LARGE SCALE GENOMIC DNA]</scope>
    <source>
        <strain evidence="9 10">MKS20</strain>
    </source>
</reference>
<protein>
    <submittedName>
        <fullName evidence="9">YdcF family protein</fullName>
    </submittedName>
</protein>
<evidence type="ECO:0000256" key="6">
    <source>
        <dbReference type="ARBA" id="ARBA00023136"/>
    </source>
</evidence>
<dbReference type="Proteomes" id="UP001201273">
    <property type="component" value="Unassembled WGS sequence"/>
</dbReference>
<dbReference type="EMBL" id="JAIMJA010000010">
    <property type="protein sequence ID" value="MCE2595368.1"/>
    <property type="molecule type" value="Genomic_DNA"/>
</dbReference>